<evidence type="ECO:0000313" key="3">
    <source>
        <dbReference type="Proteomes" id="UP000027100"/>
    </source>
</evidence>
<dbReference type="EMBL" id="ARYM01000001">
    <property type="protein sequence ID" value="KDA00444.1"/>
    <property type="molecule type" value="Genomic_DNA"/>
</dbReference>
<proteinExistence type="predicted"/>
<sequence>MPAPSFGGIDLFAAIVTPVEVTHPGGAMHSSPSRTDFRFSLADRLGIALATALIWLMLVGMAWAATVLLLSGEGAAALALGGAALLFLLLGNIILRDCLMRWRWRILLGDAQAALLLPPGRLLFGPVPAVMETLSSAAIRQIEWREEVTSSLGLTTINRVYGVRLKDGRVILLGEDRPIPKTSSYTKLMRDAADALAKAAGVPVRQLEKARGDGGFLTLWGARRPDWPGTHATP</sequence>
<feature type="transmembrane region" description="Helical" evidence="1">
    <location>
        <begin position="47"/>
        <end position="70"/>
    </location>
</feature>
<dbReference type="PATRIC" id="fig|1280954.3.peg.85"/>
<comment type="caution">
    <text evidence="2">The sequence shown here is derived from an EMBL/GenBank/DDBJ whole genome shotgun (WGS) entry which is preliminary data.</text>
</comment>
<keyword evidence="1" id="KW-0472">Membrane</keyword>
<dbReference type="AlphaFoldDB" id="A0A062VQ63"/>
<evidence type="ECO:0000313" key="2">
    <source>
        <dbReference type="EMBL" id="KDA00444.1"/>
    </source>
</evidence>
<reference evidence="2 3" key="1">
    <citation type="journal article" date="2014" name="Antonie Van Leeuwenhoek">
        <title>Hyphomonas beringensis sp. nov. and Hyphomonas chukchiensis sp. nov., isolated from surface seawater of the Bering Sea and Chukchi Sea.</title>
        <authorList>
            <person name="Li C."/>
            <person name="Lai Q."/>
            <person name="Li G."/>
            <person name="Dong C."/>
            <person name="Wang J."/>
            <person name="Liao Y."/>
            <person name="Shao Z."/>
        </authorList>
    </citation>
    <scope>NUCLEOTIDE SEQUENCE [LARGE SCALE GENOMIC DNA]</scope>
    <source>
        <strain evidence="2 3">PS728</strain>
    </source>
</reference>
<dbReference type="eggNOG" id="ENOG5031R35">
    <property type="taxonomic scope" value="Bacteria"/>
</dbReference>
<gene>
    <name evidence="2" type="ORF">HPO_00405</name>
</gene>
<name>A0A062VQ63_9PROT</name>
<organism evidence="2 3">
    <name type="scientific">Hyphomonas polymorpha PS728</name>
    <dbReference type="NCBI Taxonomy" id="1280954"/>
    <lineage>
        <taxon>Bacteria</taxon>
        <taxon>Pseudomonadati</taxon>
        <taxon>Pseudomonadota</taxon>
        <taxon>Alphaproteobacteria</taxon>
        <taxon>Hyphomonadales</taxon>
        <taxon>Hyphomonadaceae</taxon>
        <taxon>Hyphomonas</taxon>
    </lineage>
</organism>
<evidence type="ECO:0000256" key="1">
    <source>
        <dbReference type="SAM" id="Phobius"/>
    </source>
</evidence>
<dbReference type="STRING" id="1280954.HPO_00405"/>
<protein>
    <submittedName>
        <fullName evidence="2">Uncharacterized protein</fullName>
    </submittedName>
</protein>
<dbReference type="Proteomes" id="UP000027100">
    <property type="component" value="Unassembled WGS sequence"/>
</dbReference>
<keyword evidence="3" id="KW-1185">Reference proteome</keyword>
<keyword evidence="1" id="KW-1133">Transmembrane helix</keyword>
<feature type="transmembrane region" description="Helical" evidence="1">
    <location>
        <begin position="76"/>
        <end position="95"/>
    </location>
</feature>
<accession>A0A062VQ63</accession>
<keyword evidence="1" id="KW-0812">Transmembrane</keyword>